<dbReference type="InterPro" id="IPR051043">
    <property type="entry name" value="Sulfatase_Mod_Factor_Kinase"/>
</dbReference>
<proteinExistence type="predicted"/>
<keyword evidence="3" id="KW-1185">Reference proteome</keyword>
<dbReference type="InterPro" id="IPR016187">
    <property type="entry name" value="CTDL_fold"/>
</dbReference>
<reference evidence="2 3" key="1">
    <citation type="submission" date="2019-11" db="EMBL/GenBank/DDBJ databases">
        <authorList>
            <person name="Zhang J."/>
            <person name="Sun C."/>
        </authorList>
    </citation>
    <scope>NUCLEOTIDE SEQUENCE [LARGE SCALE GENOMIC DNA]</scope>
    <source>
        <strain evidence="3">sp2</strain>
    </source>
</reference>
<dbReference type="RefSeq" id="WP_156574122.1">
    <property type="nucleotide sequence ID" value="NZ_CP046415.1"/>
</dbReference>
<dbReference type="EMBL" id="CP046415">
    <property type="protein sequence ID" value="QGT78639.1"/>
    <property type="molecule type" value="Genomic_DNA"/>
</dbReference>
<dbReference type="InterPro" id="IPR005532">
    <property type="entry name" value="SUMF_dom"/>
</dbReference>
<feature type="domain" description="Sulfatase-modifying factor enzyme-like" evidence="1">
    <location>
        <begin position="47"/>
        <end position="286"/>
    </location>
</feature>
<dbReference type="GO" id="GO:0120147">
    <property type="term" value="F:formylglycine-generating oxidase activity"/>
    <property type="evidence" value="ECO:0007669"/>
    <property type="project" value="TreeGrafter"/>
</dbReference>
<protein>
    <submittedName>
        <fullName evidence="2">SUMF1/EgtB/PvdO family nonheme iron enzyme</fullName>
    </submittedName>
</protein>
<dbReference type="KEGG" id="ghl:GM160_06865"/>
<dbReference type="Proteomes" id="UP000427716">
    <property type="component" value="Chromosome"/>
</dbReference>
<dbReference type="SUPFAM" id="SSF56436">
    <property type="entry name" value="C-type lectin-like"/>
    <property type="match status" value="1"/>
</dbReference>
<dbReference type="PANTHER" id="PTHR23150:SF35">
    <property type="entry name" value="BLL6746 PROTEIN"/>
    <property type="match status" value="1"/>
</dbReference>
<evidence type="ECO:0000313" key="3">
    <source>
        <dbReference type="Proteomes" id="UP000427716"/>
    </source>
</evidence>
<dbReference type="InterPro" id="IPR042095">
    <property type="entry name" value="SUMF_sf"/>
</dbReference>
<dbReference type="Gene3D" id="3.90.1580.10">
    <property type="entry name" value="paralog of FGE (formylglycine-generating enzyme)"/>
    <property type="match status" value="1"/>
</dbReference>
<gene>
    <name evidence="2" type="ORF">GM160_06865</name>
</gene>
<sequence length="290" mass="32995">MQPIATASERTIEVDPVDKVIERQRETAHRLGLEVFFRDGEAGGEPAPEVAVIPAGGFWMGSRVTEHGARAFEQPRHEVSFDRAFAITRGAIRRREYLAFLQASGHRRPRPYSWNDPEFPMYNVSAHDAEAYARWLSEATGQRYRLPTEAEWEYAARAGTDTMFCFGDRIRREEVNCAGGLHCTRGLFLCGIGKPVRVGSLPPNAWGLYEVHGNVQEFTQDHWHDAYPGGPRPGDRPYRSIDRKYRHLRAVRGGSWFDPPGACRSGSRARRHQDEFDLNLGFRLVREIEA</sequence>
<name>A0A6I6CWV8_9GAMM</name>
<dbReference type="AlphaFoldDB" id="A0A6I6CWV8"/>
<evidence type="ECO:0000259" key="1">
    <source>
        <dbReference type="Pfam" id="PF03781"/>
    </source>
</evidence>
<evidence type="ECO:0000313" key="2">
    <source>
        <dbReference type="EMBL" id="QGT78639.1"/>
    </source>
</evidence>
<dbReference type="Pfam" id="PF03781">
    <property type="entry name" value="FGE-sulfatase"/>
    <property type="match status" value="1"/>
</dbReference>
<accession>A0A6I6CWV8</accession>
<organism evidence="2 3">
    <name type="scientific">Guyparkeria halophila</name>
    <dbReference type="NCBI Taxonomy" id="47960"/>
    <lineage>
        <taxon>Bacteria</taxon>
        <taxon>Pseudomonadati</taxon>
        <taxon>Pseudomonadota</taxon>
        <taxon>Gammaproteobacteria</taxon>
        <taxon>Chromatiales</taxon>
        <taxon>Thioalkalibacteraceae</taxon>
        <taxon>Guyparkeria</taxon>
    </lineage>
</organism>
<dbReference type="PANTHER" id="PTHR23150">
    <property type="entry name" value="SULFATASE MODIFYING FACTOR 1, 2"/>
    <property type="match status" value="1"/>
</dbReference>